<reference evidence="3" key="1">
    <citation type="journal article" date="2020" name="Genome Biol.">
        <title>Gamete binning: chromosome-level and haplotype-resolved genome assembly enabled by high-throughput single-cell sequencing of gamete genomes.</title>
        <authorList>
            <person name="Campoy J.A."/>
            <person name="Sun H."/>
            <person name="Goel M."/>
            <person name="Jiao W.-B."/>
            <person name="Folz-Donahue K."/>
            <person name="Wang N."/>
            <person name="Rubio M."/>
            <person name="Liu C."/>
            <person name="Kukat C."/>
            <person name="Ruiz D."/>
            <person name="Huettel B."/>
            <person name="Schneeberger K."/>
        </authorList>
    </citation>
    <scope>NUCLEOTIDE SEQUENCE [LARGE SCALE GENOMIC DNA]</scope>
    <source>
        <strain evidence="3">cv. Rojo Pasion</strain>
    </source>
</reference>
<evidence type="ECO:0000256" key="1">
    <source>
        <dbReference type="SAM" id="SignalP"/>
    </source>
</evidence>
<feature type="signal peptide" evidence="1">
    <location>
        <begin position="1"/>
        <end position="24"/>
    </location>
</feature>
<feature type="chain" id="PRO_5026722182" description="Histidine kinase/HSP90-like ATPase domain-containing protein" evidence="1">
    <location>
        <begin position="25"/>
        <end position="69"/>
    </location>
</feature>
<protein>
    <recommendedName>
        <fullName evidence="4">Histidine kinase/HSP90-like ATPase domain-containing protein</fullName>
    </recommendedName>
</protein>
<sequence>MPLHINGPFVDNTFLFLFLFSAIADLLDNAVDETRRCSGVPLASLWIRCMMNYLSLKDNPRVLMASNHL</sequence>
<dbReference type="EMBL" id="CAEKKB010000004">
    <property type="protein sequence ID" value="CAB4308412.1"/>
    <property type="molecule type" value="Genomic_DNA"/>
</dbReference>
<dbReference type="Proteomes" id="UP000507245">
    <property type="component" value="Unassembled WGS sequence"/>
</dbReference>
<proteinExistence type="predicted"/>
<keyword evidence="1" id="KW-0732">Signal</keyword>
<keyword evidence="3" id="KW-1185">Reference proteome</keyword>
<evidence type="ECO:0000313" key="2">
    <source>
        <dbReference type="EMBL" id="CAB4308412.1"/>
    </source>
</evidence>
<evidence type="ECO:0008006" key="4">
    <source>
        <dbReference type="Google" id="ProtNLM"/>
    </source>
</evidence>
<organism evidence="2 3">
    <name type="scientific">Prunus armeniaca</name>
    <name type="common">Apricot</name>
    <name type="synonym">Armeniaca vulgaris</name>
    <dbReference type="NCBI Taxonomy" id="36596"/>
    <lineage>
        <taxon>Eukaryota</taxon>
        <taxon>Viridiplantae</taxon>
        <taxon>Streptophyta</taxon>
        <taxon>Embryophyta</taxon>
        <taxon>Tracheophyta</taxon>
        <taxon>Spermatophyta</taxon>
        <taxon>Magnoliopsida</taxon>
        <taxon>eudicotyledons</taxon>
        <taxon>Gunneridae</taxon>
        <taxon>Pentapetalae</taxon>
        <taxon>rosids</taxon>
        <taxon>fabids</taxon>
        <taxon>Rosales</taxon>
        <taxon>Rosaceae</taxon>
        <taxon>Amygdaloideae</taxon>
        <taxon>Amygdaleae</taxon>
        <taxon>Prunus</taxon>
    </lineage>
</organism>
<name>A0A6J5X8V6_PRUAR</name>
<accession>A0A6J5X8V6</accession>
<dbReference type="AlphaFoldDB" id="A0A6J5X8V6"/>
<evidence type="ECO:0000313" key="3">
    <source>
        <dbReference type="Proteomes" id="UP000507245"/>
    </source>
</evidence>
<gene>
    <name evidence="2" type="ORF">ORAREDHAP_LOCUS27842</name>
</gene>